<gene>
    <name evidence="1" type="ORF">SAMN02927923_01744</name>
</gene>
<dbReference type="Proteomes" id="UP000199569">
    <property type="component" value="Unassembled WGS sequence"/>
</dbReference>
<organism evidence="1 2">
    <name type="scientific">Microvirga guangxiensis</name>
    <dbReference type="NCBI Taxonomy" id="549386"/>
    <lineage>
        <taxon>Bacteria</taxon>
        <taxon>Pseudomonadati</taxon>
        <taxon>Pseudomonadota</taxon>
        <taxon>Alphaproteobacteria</taxon>
        <taxon>Hyphomicrobiales</taxon>
        <taxon>Methylobacteriaceae</taxon>
        <taxon>Microvirga</taxon>
    </lineage>
</organism>
<name>A0A1G5H2E1_9HYPH</name>
<keyword evidence="2" id="KW-1185">Reference proteome</keyword>
<dbReference type="AlphaFoldDB" id="A0A1G5H2E1"/>
<reference evidence="1 2" key="1">
    <citation type="submission" date="2016-10" db="EMBL/GenBank/DDBJ databases">
        <authorList>
            <person name="de Groot N.N."/>
        </authorList>
    </citation>
    <scope>NUCLEOTIDE SEQUENCE [LARGE SCALE GENOMIC DNA]</scope>
    <source>
        <strain evidence="1 2">CGMCC 1.7666</strain>
    </source>
</reference>
<dbReference type="STRING" id="549386.SAMN02927923_01744"/>
<evidence type="ECO:0000313" key="2">
    <source>
        <dbReference type="Proteomes" id="UP000199569"/>
    </source>
</evidence>
<protein>
    <submittedName>
        <fullName evidence="1">Uncharacterized protein</fullName>
    </submittedName>
</protein>
<proteinExistence type="predicted"/>
<accession>A0A1G5H2E1</accession>
<dbReference type="EMBL" id="FMVJ01000004">
    <property type="protein sequence ID" value="SCY57993.1"/>
    <property type="molecule type" value="Genomic_DNA"/>
</dbReference>
<evidence type="ECO:0000313" key="1">
    <source>
        <dbReference type="EMBL" id="SCY57993.1"/>
    </source>
</evidence>
<sequence length="85" mass="9282">MQPHDRGRNALPRRRRIPGRSLIAAPPCMDDVIAAIPRLALTAQDCRRFASAYPGQCSHKPAAVPRNRRPQASQRITCSIIGLGG</sequence>